<dbReference type="GO" id="GO:0006457">
    <property type="term" value="P:protein folding"/>
    <property type="evidence" value="ECO:0007669"/>
    <property type="project" value="TreeGrafter"/>
</dbReference>
<dbReference type="PRINTS" id="PR00421">
    <property type="entry name" value="THIOREDOXIN"/>
</dbReference>
<dbReference type="PROSITE" id="PS51352">
    <property type="entry name" value="THIOREDOXIN_2"/>
    <property type="match status" value="1"/>
</dbReference>
<feature type="domain" description="Thioredoxin" evidence="4">
    <location>
        <begin position="30"/>
        <end position="151"/>
    </location>
</feature>
<keyword evidence="2" id="KW-1133">Transmembrane helix</keyword>
<protein>
    <recommendedName>
        <fullName evidence="4">Thioredoxin domain-containing protein</fullName>
    </recommendedName>
</protein>
<dbReference type="InterPro" id="IPR013766">
    <property type="entry name" value="Thioredoxin_domain"/>
</dbReference>
<dbReference type="GO" id="GO:0005783">
    <property type="term" value="C:endoplasmic reticulum"/>
    <property type="evidence" value="ECO:0007669"/>
    <property type="project" value="TreeGrafter"/>
</dbReference>
<evidence type="ECO:0000256" key="1">
    <source>
        <dbReference type="ARBA" id="ARBA00006347"/>
    </source>
</evidence>
<dbReference type="Pfam" id="PF00085">
    <property type="entry name" value="Thioredoxin"/>
    <property type="match status" value="1"/>
</dbReference>
<dbReference type="PANTHER" id="PTHR45672">
    <property type="entry name" value="PROTEIN DISULFIDE-ISOMERASE C17H9.14C-RELATED"/>
    <property type="match status" value="1"/>
</dbReference>
<keyword evidence="2" id="KW-0472">Membrane</keyword>
<dbReference type="GO" id="GO:0003756">
    <property type="term" value="F:protein disulfide isomerase activity"/>
    <property type="evidence" value="ECO:0007669"/>
    <property type="project" value="TreeGrafter"/>
</dbReference>
<keyword evidence="3" id="KW-0732">Signal</keyword>
<feature type="signal peptide" evidence="3">
    <location>
        <begin position="1"/>
        <end position="24"/>
    </location>
</feature>
<dbReference type="InterPro" id="IPR017937">
    <property type="entry name" value="Thioredoxin_CS"/>
</dbReference>
<accession>A0A7S3DLN8</accession>
<evidence type="ECO:0000256" key="2">
    <source>
        <dbReference type="SAM" id="Phobius"/>
    </source>
</evidence>
<organism evidence="5">
    <name type="scientific">Entomoneis paludosa</name>
    <dbReference type="NCBI Taxonomy" id="265537"/>
    <lineage>
        <taxon>Eukaryota</taxon>
        <taxon>Sar</taxon>
        <taxon>Stramenopiles</taxon>
        <taxon>Ochrophyta</taxon>
        <taxon>Bacillariophyta</taxon>
        <taxon>Bacillariophyceae</taxon>
        <taxon>Bacillariophycidae</taxon>
        <taxon>Entomoneidaceae</taxon>
        <taxon>Entomoneis</taxon>
    </lineage>
</organism>
<sequence>MFKTLLVALLQASWILQASHCVGATEDAGGIVNLTVENFEHLTQAATGQTTGKWFVKFYAPWCGHCKRLEPLWQELAKDVNEMEGGANGDEFDLASVNVARVDCTTDKKVCQRFGVSGYPTLKFFADRKMYTYKGTRTLEAFKEYVAGGYHDSADVEESVPPAPSSMDEWQKMMNQEWESFLENFEKDVSHILEYRKNAAAVLILVGMVWGVLLSSFCGMVLRSKSKGTKTTKTD</sequence>
<evidence type="ECO:0000256" key="3">
    <source>
        <dbReference type="SAM" id="SignalP"/>
    </source>
</evidence>
<dbReference type="SUPFAM" id="SSF52833">
    <property type="entry name" value="Thioredoxin-like"/>
    <property type="match status" value="1"/>
</dbReference>
<evidence type="ECO:0000313" key="5">
    <source>
        <dbReference type="EMBL" id="CAD9955832.1"/>
    </source>
</evidence>
<evidence type="ECO:0000259" key="4">
    <source>
        <dbReference type="PROSITE" id="PS51352"/>
    </source>
</evidence>
<feature type="transmembrane region" description="Helical" evidence="2">
    <location>
        <begin position="199"/>
        <end position="222"/>
    </location>
</feature>
<dbReference type="EMBL" id="HBHT01011157">
    <property type="protein sequence ID" value="CAD9955832.1"/>
    <property type="molecule type" value="Transcribed_RNA"/>
</dbReference>
<dbReference type="AlphaFoldDB" id="A0A7S3DLN8"/>
<dbReference type="Gene3D" id="3.40.30.10">
    <property type="entry name" value="Glutaredoxin"/>
    <property type="match status" value="1"/>
</dbReference>
<dbReference type="PROSITE" id="PS00194">
    <property type="entry name" value="THIOREDOXIN_1"/>
    <property type="match status" value="1"/>
</dbReference>
<proteinExistence type="inferred from homology"/>
<keyword evidence="2" id="KW-0812">Transmembrane</keyword>
<dbReference type="InterPro" id="IPR036249">
    <property type="entry name" value="Thioredoxin-like_sf"/>
</dbReference>
<name>A0A7S3DLN8_9STRA</name>
<reference evidence="5" key="1">
    <citation type="submission" date="2021-01" db="EMBL/GenBank/DDBJ databases">
        <authorList>
            <person name="Corre E."/>
            <person name="Pelletier E."/>
            <person name="Niang G."/>
            <person name="Scheremetjew M."/>
            <person name="Finn R."/>
            <person name="Kale V."/>
            <person name="Holt S."/>
            <person name="Cochrane G."/>
            <person name="Meng A."/>
            <person name="Brown T."/>
            <person name="Cohen L."/>
        </authorList>
    </citation>
    <scope>NUCLEOTIDE SEQUENCE</scope>
    <source>
        <strain evidence="5">CCMP125</strain>
    </source>
</reference>
<comment type="similarity">
    <text evidence="1">Belongs to the protein disulfide isomerase family.</text>
</comment>
<gene>
    <name evidence="5" type="ORF">APAL1065_LOCUS7503</name>
</gene>
<feature type="chain" id="PRO_5031279959" description="Thioredoxin domain-containing protein" evidence="3">
    <location>
        <begin position="25"/>
        <end position="235"/>
    </location>
</feature>
<dbReference type="InterPro" id="IPR051063">
    <property type="entry name" value="PDI"/>
</dbReference>
<dbReference type="PANTHER" id="PTHR45672:SF11">
    <property type="entry name" value="PROTEIN DISULFIDE-ISOMERASE C17H9.14C"/>
    <property type="match status" value="1"/>
</dbReference>